<comment type="similarity">
    <text evidence="2">Belongs to the UPF0057 (PMP3) family.</text>
</comment>
<reference evidence="7" key="2">
    <citation type="submission" date="2023-05" db="EMBL/GenBank/DDBJ databases">
        <authorList>
            <consortium name="Lawrence Berkeley National Laboratory"/>
            <person name="Steindorff A."/>
            <person name="Hensen N."/>
            <person name="Bonometti L."/>
            <person name="Westerberg I."/>
            <person name="Brannstrom I.O."/>
            <person name="Guillou S."/>
            <person name="Cros-Aarteil S."/>
            <person name="Calhoun S."/>
            <person name="Haridas S."/>
            <person name="Kuo A."/>
            <person name="Mondo S."/>
            <person name="Pangilinan J."/>
            <person name="Riley R."/>
            <person name="Labutti K."/>
            <person name="Andreopoulos B."/>
            <person name="Lipzen A."/>
            <person name="Chen C."/>
            <person name="Yanf M."/>
            <person name="Daum C."/>
            <person name="Ng V."/>
            <person name="Clum A."/>
            <person name="Ohm R."/>
            <person name="Martin F."/>
            <person name="Silar P."/>
            <person name="Natvig D."/>
            <person name="Lalanne C."/>
            <person name="Gautier V."/>
            <person name="Ament-Velasquez S.L."/>
            <person name="Kruys A."/>
            <person name="Hutchinson M.I."/>
            <person name="Powell A.J."/>
            <person name="Barry K."/>
            <person name="Miller A.N."/>
            <person name="Grigoriev I.V."/>
            <person name="Debuchy R."/>
            <person name="Gladieux P."/>
            <person name="Thoren M.H."/>
            <person name="Johannesson H."/>
        </authorList>
    </citation>
    <scope>NUCLEOTIDE SEQUENCE</scope>
    <source>
        <strain evidence="7">CBS 123565</strain>
    </source>
</reference>
<accession>A0AAN6ZEG8</accession>
<evidence type="ECO:0000256" key="5">
    <source>
        <dbReference type="ARBA" id="ARBA00023136"/>
    </source>
</evidence>
<sequence>MSAPFVSGCVLYGSALVVPPLAVYLKKGAKTDLCVNIGLTLLGWVPGMLHALYIVSAS</sequence>
<dbReference type="PANTHER" id="PTHR21659">
    <property type="entry name" value="HYDROPHOBIC PROTEIN RCI2 LOW TEMPERATURE AND SALT RESPONSIVE PROTEIN LTI6 -RELATED"/>
    <property type="match status" value="1"/>
</dbReference>
<dbReference type="AlphaFoldDB" id="A0AAN6ZEG8"/>
<evidence type="ECO:0000256" key="4">
    <source>
        <dbReference type="ARBA" id="ARBA00022989"/>
    </source>
</evidence>
<evidence type="ECO:0000313" key="8">
    <source>
        <dbReference type="Proteomes" id="UP001304895"/>
    </source>
</evidence>
<organism evidence="7 8">
    <name type="scientific">Trichocladium antarcticum</name>
    <dbReference type="NCBI Taxonomy" id="1450529"/>
    <lineage>
        <taxon>Eukaryota</taxon>
        <taxon>Fungi</taxon>
        <taxon>Dikarya</taxon>
        <taxon>Ascomycota</taxon>
        <taxon>Pezizomycotina</taxon>
        <taxon>Sordariomycetes</taxon>
        <taxon>Sordariomycetidae</taxon>
        <taxon>Sordariales</taxon>
        <taxon>Chaetomiaceae</taxon>
        <taxon>Trichocladium</taxon>
    </lineage>
</organism>
<gene>
    <name evidence="7" type="ORF">BT67DRAFT_380107</name>
</gene>
<keyword evidence="4 6" id="KW-1133">Transmembrane helix</keyword>
<protein>
    <recommendedName>
        <fullName evidence="9">Plasma membrane proteolipid 3</fullName>
    </recommendedName>
</protein>
<evidence type="ECO:0000313" key="7">
    <source>
        <dbReference type="EMBL" id="KAK4134499.1"/>
    </source>
</evidence>
<dbReference type="InterPro" id="IPR000612">
    <property type="entry name" value="PMP3"/>
</dbReference>
<evidence type="ECO:0008006" key="9">
    <source>
        <dbReference type="Google" id="ProtNLM"/>
    </source>
</evidence>
<evidence type="ECO:0000256" key="1">
    <source>
        <dbReference type="ARBA" id="ARBA00004370"/>
    </source>
</evidence>
<evidence type="ECO:0000256" key="2">
    <source>
        <dbReference type="ARBA" id="ARBA00009530"/>
    </source>
</evidence>
<proteinExistence type="inferred from homology"/>
<evidence type="ECO:0000256" key="6">
    <source>
        <dbReference type="SAM" id="Phobius"/>
    </source>
</evidence>
<name>A0AAN6ZEG8_9PEZI</name>
<feature type="transmembrane region" description="Helical" evidence="6">
    <location>
        <begin position="37"/>
        <end position="55"/>
    </location>
</feature>
<dbReference type="GO" id="GO:0016020">
    <property type="term" value="C:membrane"/>
    <property type="evidence" value="ECO:0007669"/>
    <property type="project" value="UniProtKB-SubCell"/>
</dbReference>
<reference evidence="7" key="1">
    <citation type="journal article" date="2023" name="Mol. Phylogenet. Evol.">
        <title>Genome-scale phylogeny and comparative genomics of the fungal order Sordariales.</title>
        <authorList>
            <person name="Hensen N."/>
            <person name="Bonometti L."/>
            <person name="Westerberg I."/>
            <person name="Brannstrom I.O."/>
            <person name="Guillou S."/>
            <person name="Cros-Aarteil S."/>
            <person name="Calhoun S."/>
            <person name="Haridas S."/>
            <person name="Kuo A."/>
            <person name="Mondo S."/>
            <person name="Pangilinan J."/>
            <person name="Riley R."/>
            <person name="LaButti K."/>
            <person name="Andreopoulos B."/>
            <person name="Lipzen A."/>
            <person name="Chen C."/>
            <person name="Yan M."/>
            <person name="Daum C."/>
            <person name="Ng V."/>
            <person name="Clum A."/>
            <person name="Steindorff A."/>
            <person name="Ohm R.A."/>
            <person name="Martin F."/>
            <person name="Silar P."/>
            <person name="Natvig D.O."/>
            <person name="Lalanne C."/>
            <person name="Gautier V."/>
            <person name="Ament-Velasquez S.L."/>
            <person name="Kruys A."/>
            <person name="Hutchinson M.I."/>
            <person name="Powell A.J."/>
            <person name="Barry K."/>
            <person name="Miller A.N."/>
            <person name="Grigoriev I.V."/>
            <person name="Debuchy R."/>
            <person name="Gladieux P."/>
            <person name="Hiltunen Thoren M."/>
            <person name="Johannesson H."/>
        </authorList>
    </citation>
    <scope>NUCLEOTIDE SEQUENCE</scope>
    <source>
        <strain evidence="7">CBS 123565</strain>
    </source>
</reference>
<dbReference type="Pfam" id="PF01679">
    <property type="entry name" value="Pmp3"/>
    <property type="match status" value="1"/>
</dbReference>
<keyword evidence="5 6" id="KW-0472">Membrane</keyword>
<dbReference type="PANTHER" id="PTHR21659:SF112">
    <property type="entry name" value="PROTEIN SNA2-RELATED"/>
    <property type="match status" value="1"/>
</dbReference>
<comment type="caution">
    <text evidence="7">The sequence shown here is derived from an EMBL/GenBank/DDBJ whole genome shotgun (WGS) entry which is preliminary data.</text>
</comment>
<keyword evidence="3 6" id="KW-0812">Transmembrane</keyword>
<keyword evidence="8" id="KW-1185">Reference proteome</keyword>
<evidence type="ECO:0000256" key="3">
    <source>
        <dbReference type="ARBA" id="ARBA00022692"/>
    </source>
</evidence>
<dbReference type="Proteomes" id="UP001304895">
    <property type="component" value="Unassembled WGS sequence"/>
</dbReference>
<comment type="subcellular location">
    <subcellularLocation>
        <location evidence="1">Membrane</location>
    </subcellularLocation>
</comment>
<dbReference type="EMBL" id="MU853408">
    <property type="protein sequence ID" value="KAK4134499.1"/>
    <property type="molecule type" value="Genomic_DNA"/>
</dbReference>
<feature type="transmembrane region" description="Helical" evidence="6">
    <location>
        <begin position="6"/>
        <end position="25"/>
    </location>
</feature>